<dbReference type="EMBL" id="AWTP01000122">
    <property type="protein sequence ID" value="KGH08595.1"/>
    <property type="molecule type" value="Genomic_DNA"/>
</dbReference>
<keyword evidence="4" id="KW-1185">Reference proteome</keyword>
<evidence type="ECO:0000313" key="4">
    <source>
        <dbReference type="Proteomes" id="UP000029549"/>
    </source>
</evidence>
<dbReference type="SUPFAM" id="SSF53850">
    <property type="entry name" value="Periplasmic binding protein-like II"/>
    <property type="match status" value="1"/>
</dbReference>
<dbReference type="PANTHER" id="PTHR42928">
    <property type="entry name" value="TRICARBOXYLATE-BINDING PROTEIN"/>
    <property type="match status" value="1"/>
</dbReference>
<sequence>METRPELNPVRESGAYLPRRTLLQWLGGTAAAVCGSAWSQPSAAFPSRPLRMIVGFAPGGAADALARIIAQGLSSELRQQVIVDNKPGAEGILAAQALLAAPADGHTLMLGTNTAMVSVPLLRPSAPYDPFKQFTPISTAGQFSMFLLVPSSFAARNIKEFLDEISRKPGQYNSASSNSASELAMLQLLGKERQVTNVRYKGDVPAMTDLVGGQIQMLFTTGTTAPGFVKDGRARALLTLQNERSVLLPEVPTAREAGLGALTILPWAGFFGPARMPTAVTDSLSQALQKVLQQPAIKQQLAQQGFDGYGMAPERFMTFFRSQYDTFDKMVREFNIKFE</sequence>
<dbReference type="Pfam" id="PF03401">
    <property type="entry name" value="TctC"/>
    <property type="match status" value="1"/>
</dbReference>
<reference evidence="4 5" key="1">
    <citation type="submission" date="2013-09" db="EMBL/GenBank/DDBJ databases">
        <title>High correlation between genotypes and phenotypes of environmental bacteria Comamonas testosteroni strains.</title>
        <authorList>
            <person name="Liu L."/>
            <person name="Zhu W."/>
            <person name="Xia X."/>
            <person name="Xu B."/>
            <person name="Luo M."/>
            <person name="Wang G."/>
        </authorList>
    </citation>
    <scope>NUCLEOTIDE SEQUENCE [LARGE SCALE GENOMIC DNA]</scope>
    <source>
        <strain evidence="3 4">DF2</strain>
        <strain evidence="2 5">JL14</strain>
    </source>
</reference>
<dbReference type="InterPro" id="IPR005064">
    <property type="entry name" value="BUG"/>
</dbReference>
<dbReference type="PANTHER" id="PTHR42928:SF5">
    <property type="entry name" value="BLR1237 PROTEIN"/>
    <property type="match status" value="1"/>
</dbReference>
<protein>
    <submittedName>
        <fullName evidence="2">NagM</fullName>
    </submittedName>
</protein>
<gene>
    <name evidence="2" type="ORF">P245_13125</name>
    <name evidence="3" type="ORF">P608_16855</name>
</gene>
<dbReference type="Gene3D" id="3.40.190.10">
    <property type="entry name" value="Periplasmic binding protein-like II"/>
    <property type="match status" value="1"/>
</dbReference>
<dbReference type="EMBL" id="AWTN01000091">
    <property type="protein sequence ID" value="KGG91913.1"/>
    <property type="molecule type" value="Genomic_DNA"/>
</dbReference>
<evidence type="ECO:0000313" key="5">
    <source>
        <dbReference type="Proteomes" id="UP000029567"/>
    </source>
</evidence>
<dbReference type="PIRSF" id="PIRSF017082">
    <property type="entry name" value="YflP"/>
    <property type="match status" value="1"/>
</dbReference>
<evidence type="ECO:0000313" key="3">
    <source>
        <dbReference type="EMBL" id="KGH08595.1"/>
    </source>
</evidence>
<proteinExistence type="inferred from homology"/>
<dbReference type="PROSITE" id="PS51318">
    <property type="entry name" value="TAT"/>
    <property type="match status" value="1"/>
</dbReference>
<dbReference type="OrthoDB" id="8678774at2"/>
<dbReference type="AlphaFoldDB" id="A0A096GF04"/>
<organism evidence="2 5">
    <name type="scientific">Comamonas thiooxydans</name>
    <dbReference type="NCBI Taxonomy" id="363952"/>
    <lineage>
        <taxon>Bacteria</taxon>
        <taxon>Pseudomonadati</taxon>
        <taxon>Pseudomonadota</taxon>
        <taxon>Betaproteobacteria</taxon>
        <taxon>Burkholderiales</taxon>
        <taxon>Comamonadaceae</taxon>
        <taxon>Comamonas</taxon>
    </lineage>
</organism>
<comment type="caution">
    <text evidence="2">The sequence shown here is derived from an EMBL/GenBank/DDBJ whole genome shotgun (WGS) entry which is preliminary data.</text>
</comment>
<dbReference type="InterPro" id="IPR006311">
    <property type="entry name" value="TAT_signal"/>
</dbReference>
<accession>A0A096GF04</accession>
<dbReference type="Gene3D" id="3.40.190.150">
    <property type="entry name" value="Bordetella uptake gene, domain 1"/>
    <property type="match status" value="1"/>
</dbReference>
<evidence type="ECO:0000256" key="1">
    <source>
        <dbReference type="ARBA" id="ARBA00006987"/>
    </source>
</evidence>
<evidence type="ECO:0000313" key="2">
    <source>
        <dbReference type="EMBL" id="KGG91913.1"/>
    </source>
</evidence>
<dbReference type="CDD" id="cd07012">
    <property type="entry name" value="PBP2_Bug_TTT"/>
    <property type="match status" value="1"/>
</dbReference>
<dbReference type="Proteomes" id="UP000029567">
    <property type="component" value="Unassembled WGS sequence"/>
</dbReference>
<dbReference type="RefSeq" id="WP_080746076.1">
    <property type="nucleotide sequence ID" value="NZ_AWOS01000022.1"/>
</dbReference>
<comment type="similarity">
    <text evidence="1">Belongs to the UPF0065 (bug) family.</text>
</comment>
<dbReference type="InterPro" id="IPR042100">
    <property type="entry name" value="Bug_dom1"/>
</dbReference>
<name>A0A096GF04_9BURK</name>
<dbReference type="Proteomes" id="UP000029549">
    <property type="component" value="Unassembled WGS sequence"/>
</dbReference>